<dbReference type="CDD" id="cd04301">
    <property type="entry name" value="NAT_SF"/>
    <property type="match status" value="1"/>
</dbReference>
<evidence type="ECO:0000313" key="2">
    <source>
        <dbReference type="EMBL" id="BBH26349.1"/>
    </source>
</evidence>
<dbReference type="EMBL" id="AP019309">
    <property type="protein sequence ID" value="BBH26349.1"/>
    <property type="molecule type" value="Genomic_DNA"/>
</dbReference>
<accession>A0A3G9JT59</accession>
<dbReference type="InterPro" id="IPR050276">
    <property type="entry name" value="MshD_Acetyltransferase"/>
</dbReference>
<reference evidence="2 3" key="1">
    <citation type="submission" date="2018-11" db="EMBL/GenBank/DDBJ databases">
        <title>Novel Erysipelotrichaceae bacterium isolated from small intestine of a swine.</title>
        <authorList>
            <person name="Kim J.S."/>
            <person name="Choe H."/>
            <person name="Lee Y.R."/>
            <person name="Kim K.M."/>
            <person name="Park D.S."/>
        </authorList>
    </citation>
    <scope>NUCLEOTIDE SEQUENCE [LARGE SCALE GENOMIC DNA]</scope>
    <source>
        <strain evidence="2 3">SG0102</strain>
    </source>
</reference>
<dbReference type="Pfam" id="PF13508">
    <property type="entry name" value="Acetyltransf_7"/>
    <property type="match status" value="1"/>
</dbReference>
<feature type="domain" description="N-acetyltransferase" evidence="1">
    <location>
        <begin position="1"/>
        <end position="146"/>
    </location>
</feature>
<dbReference type="AlphaFoldDB" id="A0A3G9JT59"/>
<keyword evidence="3" id="KW-1185">Reference proteome</keyword>
<evidence type="ECO:0000259" key="1">
    <source>
        <dbReference type="PROSITE" id="PS51186"/>
    </source>
</evidence>
<dbReference type="Gene3D" id="3.40.630.30">
    <property type="match status" value="1"/>
</dbReference>
<gene>
    <name evidence="2" type="ORF">SG0102_12830</name>
</gene>
<dbReference type="GO" id="GO:0016747">
    <property type="term" value="F:acyltransferase activity, transferring groups other than amino-acyl groups"/>
    <property type="evidence" value="ECO:0007669"/>
    <property type="project" value="InterPro"/>
</dbReference>
<protein>
    <recommendedName>
        <fullName evidence="1">N-acetyltransferase domain-containing protein</fullName>
    </recommendedName>
</protein>
<dbReference type="PANTHER" id="PTHR43617">
    <property type="entry name" value="L-AMINO ACID N-ACETYLTRANSFERASE"/>
    <property type="match status" value="1"/>
</dbReference>
<dbReference type="PANTHER" id="PTHR43617:SF38">
    <property type="entry name" value="N-ACETYLTRANSFERASE DOMAIN-CONTAINING PROTEIN"/>
    <property type="match status" value="1"/>
</dbReference>
<dbReference type="InParanoid" id="A0A3G9JT59"/>
<dbReference type="SUPFAM" id="SSF55729">
    <property type="entry name" value="Acyl-CoA N-acyltransferases (Nat)"/>
    <property type="match status" value="1"/>
</dbReference>
<dbReference type="InterPro" id="IPR000182">
    <property type="entry name" value="GNAT_dom"/>
</dbReference>
<dbReference type="KEGG" id="ebm:SG0102_12830"/>
<dbReference type="InterPro" id="IPR016181">
    <property type="entry name" value="Acyl_CoA_acyltransferase"/>
</dbReference>
<organism evidence="2 3">
    <name type="scientific">Intestinibaculum porci</name>
    <dbReference type="NCBI Taxonomy" id="2487118"/>
    <lineage>
        <taxon>Bacteria</taxon>
        <taxon>Bacillati</taxon>
        <taxon>Bacillota</taxon>
        <taxon>Erysipelotrichia</taxon>
        <taxon>Erysipelotrichales</taxon>
        <taxon>Erysipelotrichaceae</taxon>
        <taxon>Intestinibaculum</taxon>
    </lineage>
</organism>
<dbReference type="Proteomes" id="UP000268059">
    <property type="component" value="Chromosome"/>
</dbReference>
<evidence type="ECO:0000313" key="3">
    <source>
        <dbReference type="Proteomes" id="UP000268059"/>
    </source>
</evidence>
<sequence>MAIQPLNKAHSTLYGQIYADAFNGSPWYDHWQVADAIIHVEELIHTPTVYGLEYVANGEVAGFILGSSMLFSYGRFFEINDLAVAPAYQHQGIGRALLEQCLADLKKQGIVGVHLITQSEGALPAFYSKYGFTKENVVMLMGKSFK</sequence>
<dbReference type="RefSeq" id="WP_125119222.1">
    <property type="nucleotide sequence ID" value="NZ_AP019309.1"/>
</dbReference>
<dbReference type="OrthoDB" id="9775804at2"/>
<name>A0A3G9JT59_9FIRM</name>
<proteinExistence type="predicted"/>
<dbReference type="PROSITE" id="PS51186">
    <property type="entry name" value="GNAT"/>
    <property type="match status" value="1"/>
</dbReference>